<name>A0ABY4GDV4_9BACT</name>
<keyword evidence="1" id="KW-0378">Hydrolase</keyword>
<keyword evidence="3" id="KW-0732">Signal</keyword>
<protein>
    <recommendedName>
        <fullName evidence="4">Beta-mannosidase-like galactose-binding domain-containing protein</fullName>
    </recommendedName>
</protein>
<evidence type="ECO:0000313" key="5">
    <source>
        <dbReference type="EMBL" id="UOQ68589.1"/>
    </source>
</evidence>
<evidence type="ECO:0000313" key="6">
    <source>
        <dbReference type="Proteomes" id="UP000830401"/>
    </source>
</evidence>
<dbReference type="PANTHER" id="PTHR43730">
    <property type="entry name" value="BETA-MANNOSIDASE"/>
    <property type="match status" value="1"/>
</dbReference>
<dbReference type="InterPro" id="IPR054593">
    <property type="entry name" value="Beta-mannosidase-like_N2"/>
</dbReference>
<feature type="chain" id="PRO_5047272394" description="Beta-mannosidase-like galactose-binding domain-containing protein" evidence="3">
    <location>
        <begin position="21"/>
        <end position="271"/>
    </location>
</feature>
<dbReference type="EMBL" id="CP095062">
    <property type="protein sequence ID" value="UOQ68589.1"/>
    <property type="molecule type" value="Genomic_DNA"/>
</dbReference>
<dbReference type="Pfam" id="PF22666">
    <property type="entry name" value="Glyco_hydro_2_N2"/>
    <property type="match status" value="1"/>
</dbReference>
<organism evidence="5 6">
    <name type="scientific">Hymenobacter volaticus</name>
    <dbReference type="NCBI Taxonomy" id="2932254"/>
    <lineage>
        <taxon>Bacteria</taxon>
        <taxon>Pseudomonadati</taxon>
        <taxon>Bacteroidota</taxon>
        <taxon>Cytophagia</taxon>
        <taxon>Cytophagales</taxon>
        <taxon>Hymenobacteraceae</taxon>
        <taxon>Hymenobacter</taxon>
    </lineage>
</organism>
<gene>
    <name evidence="5" type="ORF">MUN86_24095</name>
</gene>
<proteinExistence type="predicted"/>
<keyword evidence="5" id="KW-0614">Plasmid</keyword>
<keyword evidence="6" id="KW-1185">Reference proteome</keyword>
<sequence length="271" mass="30963">MKQNLLGVLLFLLFTFTAKAQQLIPLTDKWEFRKAGDSKWGAAMVPGTVHTDLLNTKQIQDPFYRINEKDQQWIGKADWEYKTTFTVDANQLKSDKLYLVFEGLDTYADVYVNDVKVLEADNMFRQWKRDVKPQLKAGSNALRVYFHAPMVKGEELFKSLPFQVPASDNDQAGPGEHKVSVFTRKAGYHYGWDWGPRLVTSGIWRPVYLAPMNVARIQDLFIKQKKLTTEQAELEARLEVESLTAGTKQLEVTVDGNATPFTHGPCFWPKA</sequence>
<reference evidence="5" key="1">
    <citation type="submission" date="2022-04" db="EMBL/GenBank/DDBJ databases">
        <title>Hymenobacter sp. isolated from the air.</title>
        <authorList>
            <person name="Won M."/>
            <person name="Lee C.-M."/>
            <person name="Woen H.-Y."/>
            <person name="Kwon S.-W."/>
        </authorList>
    </citation>
    <scope>NUCLEOTIDE SEQUENCE</scope>
    <source>
        <strain evidence="5">5420S-77</strain>
        <plasmid evidence="5">unnamed1</plasmid>
    </source>
</reference>
<evidence type="ECO:0000256" key="1">
    <source>
        <dbReference type="ARBA" id="ARBA00022801"/>
    </source>
</evidence>
<dbReference type="InterPro" id="IPR008979">
    <property type="entry name" value="Galactose-bd-like_sf"/>
</dbReference>
<feature type="domain" description="Beta-mannosidase-like galactose-binding" evidence="4">
    <location>
        <begin position="30"/>
        <end position="205"/>
    </location>
</feature>
<evidence type="ECO:0000256" key="3">
    <source>
        <dbReference type="SAM" id="SignalP"/>
    </source>
</evidence>
<dbReference type="Proteomes" id="UP000830401">
    <property type="component" value="Plasmid unnamed1"/>
</dbReference>
<dbReference type="SUPFAM" id="SSF49785">
    <property type="entry name" value="Galactose-binding domain-like"/>
    <property type="match status" value="1"/>
</dbReference>
<dbReference type="Gene3D" id="2.60.120.260">
    <property type="entry name" value="Galactose-binding domain-like"/>
    <property type="match status" value="1"/>
</dbReference>
<dbReference type="PANTHER" id="PTHR43730:SF1">
    <property type="entry name" value="BETA-MANNOSIDASE"/>
    <property type="match status" value="1"/>
</dbReference>
<geneLocation type="plasmid" evidence="5 6">
    <name>unnamed1</name>
</geneLocation>
<keyword evidence="2" id="KW-0326">Glycosidase</keyword>
<evidence type="ECO:0000259" key="4">
    <source>
        <dbReference type="Pfam" id="PF22666"/>
    </source>
</evidence>
<accession>A0ABY4GDV4</accession>
<dbReference type="InterPro" id="IPR050887">
    <property type="entry name" value="Beta-mannosidase_GH2"/>
</dbReference>
<feature type="signal peptide" evidence="3">
    <location>
        <begin position="1"/>
        <end position="20"/>
    </location>
</feature>
<evidence type="ECO:0000256" key="2">
    <source>
        <dbReference type="ARBA" id="ARBA00023295"/>
    </source>
</evidence>